<dbReference type="SUPFAM" id="SSF53850">
    <property type="entry name" value="Periplasmic binding protein-like II"/>
    <property type="match status" value="1"/>
</dbReference>
<dbReference type="Proteomes" id="UP000595197">
    <property type="component" value="Chromosome"/>
</dbReference>
<feature type="chain" id="PRO_5046877380" evidence="5">
    <location>
        <begin position="26"/>
        <end position="292"/>
    </location>
</feature>
<evidence type="ECO:0000256" key="3">
    <source>
        <dbReference type="ARBA" id="ARBA00022475"/>
    </source>
</evidence>
<proteinExistence type="predicted"/>
<keyword evidence="3" id="KW-1003">Cell membrane</keyword>
<accession>A0ABX7BBU4</accession>
<dbReference type="RefSeq" id="WP_201079703.1">
    <property type="nucleotide sequence ID" value="NZ_CP067420.1"/>
</dbReference>
<evidence type="ECO:0000259" key="6">
    <source>
        <dbReference type="Pfam" id="PF04069"/>
    </source>
</evidence>
<name>A0ABX7BBU4_9PROT</name>
<dbReference type="PANTHER" id="PTHR47737:SF1">
    <property type="entry name" value="GLYCINE BETAINE_PROLINE BETAINE TRANSPORT SYSTEM PERMEASE PROTEIN PROW"/>
    <property type="match status" value="1"/>
</dbReference>
<comment type="subcellular location">
    <subcellularLocation>
        <location evidence="1">Cell membrane</location>
    </subcellularLocation>
</comment>
<keyword evidence="2" id="KW-0813">Transport</keyword>
<evidence type="ECO:0000256" key="4">
    <source>
        <dbReference type="ARBA" id="ARBA00023136"/>
    </source>
</evidence>
<dbReference type="PANTHER" id="PTHR47737">
    <property type="entry name" value="GLYCINE BETAINE/PROLINE BETAINE TRANSPORT SYSTEM PERMEASE PROTEIN PROW"/>
    <property type="match status" value="1"/>
</dbReference>
<gene>
    <name evidence="7" type="ORF">IGS68_10530</name>
</gene>
<dbReference type="Gene3D" id="3.40.190.100">
    <property type="entry name" value="Glycine betaine-binding periplasmic protein, domain 2"/>
    <property type="match status" value="2"/>
</dbReference>
<evidence type="ECO:0000256" key="2">
    <source>
        <dbReference type="ARBA" id="ARBA00022448"/>
    </source>
</evidence>
<dbReference type="EMBL" id="CP067420">
    <property type="protein sequence ID" value="QQP91609.1"/>
    <property type="molecule type" value="Genomic_DNA"/>
</dbReference>
<feature type="signal peptide" evidence="5">
    <location>
        <begin position="1"/>
        <end position="25"/>
    </location>
</feature>
<evidence type="ECO:0000256" key="5">
    <source>
        <dbReference type="SAM" id="SignalP"/>
    </source>
</evidence>
<organism evidence="7 8">
    <name type="scientific">Skermanella cutis</name>
    <dbReference type="NCBI Taxonomy" id="2775420"/>
    <lineage>
        <taxon>Bacteria</taxon>
        <taxon>Pseudomonadati</taxon>
        <taxon>Pseudomonadota</taxon>
        <taxon>Alphaproteobacteria</taxon>
        <taxon>Rhodospirillales</taxon>
        <taxon>Azospirillaceae</taxon>
        <taxon>Skermanella</taxon>
    </lineage>
</organism>
<dbReference type="CDD" id="cd13639">
    <property type="entry name" value="PBP2_OpuAC_like"/>
    <property type="match status" value="1"/>
</dbReference>
<evidence type="ECO:0000313" key="8">
    <source>
        <dbReference type="Proteomes" id="UP000595197"/>
    </source>
</evidence>
<reference evidence="7" key="1">
    <citation type="submission" date="2021-02" db="EMBL/GenBank/DDBJ databases">
        <title>Skermanella TT6 skin isolate.</title>
        <authorList>
            <person name="Lee K."/>
            <person name="Ganzorig M."/>
        </authorList>
    </citation>
    <scope>NUCLEOTIDE SEQUENCE</scope>
    <source>
        <strain evidence="7">TT6</strain>
    </source>
</reference>
<dbReference type="Gene3D" id="3.10.105.10">
    <property type="entry name" value="Dipeptide-binding Protein, Domain 3"/>
    <property type="match status" value="2"/>
</dbReference>
<protein>
    <submittedName>
        <fullName evidence="7">Glycine betaine ABC transporter substrate-binding protein</fullName>
    </submittedName>
</protein>
<keyword evidence="4" id="KW-0472">Membrane</keyword>
<sequence>MRRLQLFSILGAFLVTSLSSASAFAKDPIRIGLNNWAEAIAVSHMWQQVLEEKGYEVELKTVEKAILYTGLSTNAIDLALEIWMPTTDAAYYERFKDRIDLHESWYHGARLGLAVPAYMEIGSIEDLKDKAATFGDGRSSDRIVGIEAGSSLMAMTEEAIKTYGLDYNLVTSSEMAMISTLDRAYRQEEPVVVTLWSPHWVFAKYDLKYLQDPRNAYGATDDIHFMSRKGFAEDFPEVLGWLNAWSMDDDSLGTLMAEVSEAESPEEGVRTWIAANRSLVDGWLDSRQSAQN</sequence>
<keyword evidence="5" id="KW-0732">Signal</keyword>
<feature type="domain" description="ABC-type glycine betaine transport system substrate-binding" evidence="6">
    <location>
        <begin position="27"/>
        <end position="274"/>
    </location>
</feature>
<dbReference type="InterPro" id="IPR007210">
    <property type="entry name" value="ABC_Gly_betaine_transp_sub-bd"/>
</dbReference>
<dbReference type="Pfam" id="PF04069">
    <property type="entry name" value="OpuAC"/>
    <property type="match status" value="1"/>
</dbReference>
<evidence type="ECO:0000256" key="1">
    <source>
        <dbReference type="ARBA" id="ARBA00004236"/>
    </source>
</evidence>
<keyword evidence="8" id="KW-1185">Reference proteome</keyword>
<evidence type="ECO:0000313" key="7">
    <source>
        <dbReference type="EMBL" id="QQP91609.1"/>
    </source>
</evidence>